<dbReference type="Gene3D" id="3.30.559.30">
    <property type="entry name" value="Nonribosomal peptide synthetase, condensation domain"/>
    <property type="match status" value="1"/>
</dbReference>
<dbReference type="Proteomes" id="UP000326912">
    <property type="component" value="Unassembled WGS sequence"/>
</dbReference>
<accession>A0A5J4L037</accession>
<dbReference type="GO" id="GO:0031177">
    <property type="term" value="F:phosphopantetheine binding"/>
    <property type="evidence" value="ECO:0007669"/>
    <property type="project" value="TreeGrafter"/>
</dbReference>
<sequence length="233" mass="26370">MSRTAEIPVISVDWQADSVEEQQAKLAEYLKTDRFQGFTLSQAPLLRLLLCQLSEDHYQVVWTYHHLLLDGWSIPLLLKDLFACYQATDQQRQPVLGKVRSYQDYILWLQQQDMAKAEAFWREKLSGFMAPTSIAVEKAQSAVREVSYGKCQLELSEEVTQGLQRLGRQQQLTLNTLVQGAWAILLSRYSGESDVVFGPRSPDVPRRCRISSAWLVSLSTPCPCAPASPDHPG</sequence>
<protein>
    <recommendedName>
        <fullName evidence="1">Condensation domain-containing protein</fullName>
    </recommendedName>
</protein>
<dbReference type="GO" id="GO:0008610">
    <property type="term" value="P:lipid biosynthetic process"/>
    <property type="evidence" value="ECO:0007669"/>
    <property type="project" value="UniProtKB-ARBA"/>
</dbReference>
<evidence type="ECO:0000313" key="3">
    <source>
        <dbReference type="Proteomes" id="UP000326912"/>
    </source>
</evidence>
<dbReference type="EMBL" id="BKZW01000004">
    <property type="protein sequence ID" value="GER91679.1"/>
    <property type="molecule type" value="Genomic_DNA"/>
</dbReference>
<name>A0A5J4L037_9CHLR</name>
<dbReference type="InterPro" id="IPR023213">
    <property type="entry name" value="CAT-like_dom_sf"/>
</dbReference>
<proteinExistence type="predicted"/>
<dbReference type="GO" id="GO:0043041">
    <property type="term" value="P:amino acid activation for nonribosomal peptide biosynthetic process"/>
    <property type="evidence" value="ECO:0007669"/>
    <property type="project" value="TreeGrafter"/>
</dbReference>
<gene>
    <name evidence="2" type="ORF">KDW_58410</name>
</gene>
<dbReference type="GO" id="GO:0005829">
    <property type="term" value="C:cytosol"/>
    <property type="evidence" value="ECO:0007669"/>
    <property type="project" value="TreeGrafter"/>
</dbReference>
<dbReference type="AlphaFoldDB" id="A0A5J4L037"/>
<dbReference type="GO" id="GO:0003824">
    <property type="term" value="F:catalytic activity"/>
    <property type="evidence" value="ECO:0007669"/>
    <property type="project" value="InterPro"/>
</dbReference>
<dbReference type="GO" id="GO:0044550">
    <property type="term" value="P:secondary metabolite biosynthetic process"/>
    <property type="evidence" value="ECO:0007669"/>
    <property type="project" value="TreeGrafter"/>
</dbReference>
<feature type="domain" description="Condensation" evidence="1">
    <location>
        <begin position="14"/>
        <end position="198"/>
    </location>
</feature>
<dbReference type="PANTHER" id="PTHR45527:SF1">
    <property type="entry name" value="FATTY ACID SYNTHASE"/>
    <property type="match status" value="1"/>
</dbReference>
<keyword evidence="3" id="KW-1185">Reference proteome</keyword>
<dbReference type="InterPro" id="IPR001242">
    <property type="entry name" value="Condensation_dom"/>
</dbReference>
<evidence type="ECO:0000259" key="1">
    <source>
        <dbReference type="Pfam" id="PF00668"/>
    </source>
</evidence>
<evidence type="ECO:0000313" key="2">
    <source>
        <dbReference type="EMBL" id="GER91679.1"/>
    </source>
</evidence>
<organism evidence="2 3">
    <name type="scientific">Dictyobacter vulcani</name>
    <dbReference type="NCBI Taxonomy" id="2607529"/>
    <lineage>
        <taxon>Bacteria</taxon>
        <taxon>Bacillati</taxon>
        <taxon>Chloroflexota</taxon>
        <taxon>Ktedonobacteria</taxon>
        <taxon>Ktedonobacterales</taxon>
        <taxon>Dictyobacteraceae</taxon>
        <taxon>Dictyobacter</taxon>
    </lineage>
</organism>
<dbReference type="SUPFAM" id="SSF52777">
    <property type="entry name" value="CoA-dependent acyltransferases"/>
    <property type="match status" value="2"/>
</dbReference>
<dbReference type="Gene3D" id="3.30.559.10">
    <property type="entry name" value="Chloramphenicol acetyltransferase-like domain"/>
    <property type="match status" value="1"/>
</dbReference>
<reference evidence="2 3" key="1">
    <citation type="submission" date="2019-10" db="EMBL/GenBank/DDBJ databases">
        <title>Dictyobacter vulcani sp. nov., within the class Ktedonobacteria, isolated from soil of volcanic Mt. Zao.</title>
        <authorList>
            <person name="Zheng Y."/>
            <person name="Wang C.M."/>
            <person name="Sakai Y."/>
            <person name="Abe K."/>
            <person name="Yokota A."/>
            <person name="Yabe S."/>
        </authorList>
    </citation>
    <scope>NUCLEOTIDE SEQUENCE [LARGE SCALE GENOMIC DNA]</scope>
    <source>
        <strain evidence="2 3">W12</strain>
    </source>
</reference>
<dbReference type="PANTHER" id="PTHR45527">
    <property type="entry name" value="NONRIBOSOMAL PEPTIDE SYNTHETASE"/>
    <property type="match status" value="1"/>
</dbReference>
<dbReference type="Pfam" id="PF00668">
    <property type="entry name" value="Condensation"/>
    <property type="match status" value="1"/>
</dbReference>
<comment type="caution">
    <text evidence="2">The sequence shown here is derived from an EMBL/GenBank/DDBJ whole genome shotgun (WGS) entry which is preliminary data.</text>
</comment>